<dbReference type="EMBL" id="FBVY01000023">
    <property type="protein sequence ID" value="CUW94765.1"/>
    <property type="molecule type" value="Genomic_DNA"/>
</dbReference>
<dbReference type="InterPro" id="IPR050602">
    <property type="entry name" value="Malonyl-ACP_OMT"/>
</dbReference>
<dbReference type="PANTHER" id="PTHR13090:SF1">
    <property type="entry name" value="ARGININE-HYDROXYLASE NDUFAF5, MITOCHONDRIAL"/>
    <property type="match status" value="1"/>
</dbReference>
<evidence type="ECO:0000313" key="4">
    <source>
        <dbReference type="EMBL" id="CUW94765.1"/>
    </source>
</evidence>
<evidence type="ECO:0000259" key="3">
    <source>
        <dbReference type="Pfam" id="PF08241"/>
    </source>
</evidence>
<proteinExistence type="predicted"/>
<keyword evidence="1" id="KW-0489">Methyltransferase</keyword>
<evidence type="ECO:0000256" key="1">
    <source>
        <dbReference type="ARBA" id="ARBA00022603"/>
    </source>
</evidence>
<reference evidence="4 5" key="1">
    <citation type="submission" date="2016-01" db="EMBL/GenBank/DDBJ databases">
        <authorList>
            <person name="Regsiter A."/>
            <person name="william w."/>
        </authorList>
    </citation>
    <scope>NUCLEOTIDE SEQUENCE [LARGE SCALE GENOMIC DNA]</scope>
    <source>
        <strain evidence="4 5">CFBP 5494</strain>
    </source>
</reference>
<feature type="domain" description="Methyltransferase type 11" evidence="3">
    <location>
        <begin position="72"/>
        <end position="153"/>
    </location>
</feature>
<dbReference type="InterPro" id="IPR029063">
    <property type="entry name" value="SAM-dependent_MTases_sf"/>
</dbReference>
<evidence type="ECO:0000256" key="2">
    <source>
        <dbReference type="ARBA" id="ARBA00022679"/>
    </source>
</evidence>
<dbReference type="Pfam" id="PF08241">
    <property type="entry name" value="Methyltransf_11"/>
    <property type="match status" value="1"/>
</dbReference>
<gene>
    <name evidence="4" type="ORF">AGR2A_Lc110028</name>
</gene>
<dbReference type="SUPFAM" id="SSF53335">
    <property type="entry name" value="S-adenosyl-L-methionine-dependent methyltransferases"/>
    <property type="match status" value="1"/>
</dbReference>
<dbReference type="InterPro" id="IPR013216">
    <property type="entry name" value="Methyltransf_11"/>
</dbReference>
<dbReference type="GO" id="GO:0008757">
    <property type="term" value="F:S-adenosylmethionine-dependent methyltransferase activity"/>
    <property type="evidence" value="ECO:0007669"/>
    <property type="project" value="InterPro"/>
</dbReference>
<organism evidence="4 5">
    <name type="scientific">Agrobacterium genomosp. 2 str. CFBP 5494</name>
    <dbReference type="NCBI Taxonomy" id="1183436"/>
    <lineage>
        <taxon>Bacteria</taxon>
        <taxon>Pseudomonadati</taxon>
        <taxon>Pseudomonadota</taxon>
        <taxon>Alphaproteobacteria</taxon>
        <taxon>Hyphomicrobiales</taxon>
        <taxon>Rhizobiaceae</taxon>
        <taxon>Rhizobium/Agrobacterium group</taxon>
        <taxon>Agrobacterium</taxon>
        <taxon>Agrobacterium tumefaciens complex</taxon>
    </lineage>
</organism>
<dbReference type="Gene3D" id="3.40.50.150">
    <property type="entry name" value="Vaccinia Virus protein VP39"/>
    <property type="match status" value="1"/>
</dbReference>
<protein>
    <recommendedName>
        <fullName evidence="3">Methyltransferase type 11 domain-containing protein</fullName>
    </recommendedName>
</protein>
<dbReference type="GO" id="GO:0032259">
    <property type="term" value="P:methylation"/>
    <property type="evidence" value="ECO:0007669"/>
    <property type="project" value="UniProtKB-KW"/>
</dbReference>
<name>A0A9W5B2M0_9HYPH</name>
<dbReference type="Proteomes" id="UP000191933">
    <property type="component" value="Unassembled WGS sequence"/>
</dbReference>
<keyword evidence="2" id="KW-0808">Transferase</keyword>
<keyword evidence="5" id="KW-1185">Reference proteome</keyword>
<evidence type="ECO:0000313" key="5">
    <source>
        <dbReference type="Proteomes" id="UP000191933"/>
    </source>
</evidence>
<dbReference type="PANTHER" id="PTHR13090">
    <property type="entry name" value="ARGININE-HYDROXYLASE NDUFAF5, MITOCHONDRIAL"/>
    <property type="match status" value="1"/>
</dbReference>
<accession>A0A9W5B2M0</accession>
<dbReference type="AlphaFoldDB" id="A0A9W5B2M0"/>
<sequence>MRPRRTDGARGRAGKTMDILFDQAMIEQNRRRAWNRRDDKALFLLDMAAEELADRLAIVERQFESAIELHGGTGVAARRLAQTGKVNSIRRIETESRFTTDENIPEAASMEHLPLEEASANLIVSPLALHLTNDTPGALIQIRRALKPDGLFLGAIPGSGTLQELRDVLLTAEAELTGGASPRVIPFADVRDVGALLQRAGFALPVTDAETYTVRYDSIFPLMRDLRAMGMANPLAGRSRRPLNRAFFMRAAELYAERYADPDGRIRATFSVIYVSGWAPHESQQKPLKPGSAKVRLADALKTREVKLS</sequence>
<comment type="caution">
    <text evidence="4">The sequence shown here is derived from an EMBL/GenBank/DDBJ whole genome shotgun (WGS) entry which is preliminary data.</text>
</comment>